<dbReference type="EMBL" id="JAPEVG010000142">
    <property type="protein sequence ID" value="KAJ8481238.1"/>
    <property type="molecule type" value="Genomic_DNA"/>
</dbReference>
<reference evidence="2" key="1">
    <citation type="submission" date="2022-11" db="EMBL/GenBank/DDBJ databases">
        <title>Genome Sequence of Cubamyces cubensis.</title>
        <authorList>
            <person name="Buettner E."/>
        </authorList>
    </citation>
    <scope>NUCLEOTIDE SEQUENCE</scope>
    <source>
        <strain evidence="2">MPL-01</strain>
    </source>
</reference>
<sequence>MNTLWHERKLTSHLGNERPPSTESLPVLRTDMAQKGHGRPADNSSSPAAKSAPVIAHDQDSRGPVHLRNLRPFPFNPSPFFAFAFSPPHPPVPGLARASYPQEHAKQREMNAYRVEDVVHSAYRAWRACHAGG</sequence>
<feature type="region of interest" description="Disordered" evidence="1">
    <location>
        <begin position="1"/>
        <end position="64"/>
    </location>
</feature>
<keyword evidence="3" id="KW-1185">Reference proteome</keyword>
<proteinExistence type="predicted"/>
<protein>
    <submittedName>
        <fullName evidence="2">Uncharacterized protein</fullName>
    </submittedName>
</protein>
<evidence type="ECO:0000313" key="2">
    <source>
        <dbReference type="EMBL" id="KAJ8481238.1"/>
    </source>
</evidence>
<evidence type="ECO:0000313" key="3">
    <source>
        <dbReference type="Proteomes" id="UP001215151"/>
    </source>
</evidence>
<dbReference type="AlphaFoldDB" id="A0AAD7TTS6"/>
<organism evidence="2 3">
    <name type="scientific">Trametes cubensis</name>
    <dbReference type="NCBI Taxonomy" id="1111947"/>
    <lineage>
        <taxon>Eukaryota</taxon>
        <taxon>Fungi</taxon>
        <taxon>Dikarya</taxon>
        <taxon>Basidiomycota</taxon>
        <taxon>Agaricomycotina</taxon>
        <taxon>Agaricomycetes</taxon>
        <taxon>Polyporales</taxon>
        <taxon>Polyporaceae</taxon>
        <taxon>Trametes</taxon>
    </lineage>
</organism>
<accession>A0AAD7TTS6</accession>
<gene>
    <name evidence="2" type="ORF">ONZ51_g6157</name>
</gene>
<evidence type="ECO:0000256" key="1">
    <source>
        <dbReference type="SAM" id="MobiDB-lite"/>
    </source>
</evidence>
<feature type="compositionally biased region" description="Basic and acidic residues" evidence="1">
    <location>
        <begin position="1"/>
        <end position="10"/>
    </location>
</feature>
<comment type="caution">
    <text evidence="2">The sequence shown here is derived from an EMBL/GenBank/DDBJ whole genome shotgun (WGS) entry which is preliminary data.</text>
</comment>
<name>A0AAD7TTS6_9APHY</name>
<dbReference type="Proteomes" id="UP001215151">
    <property type="component" value="Unassembled WGS sequence"/>
</dbReference>